<evidence type="ECO:0000259" key="16">
    <source>
        <dbReference type="SMART" id="SM00904"/>
    </source>
</evidence>
<sequence>MKLLHLHALPADMQLPPTAITIGNFDGVHLGHQAMLHTLKQRAQADGLKTLVMLFEPQPLEFFKGSDAPPRITSSREKIELLRAQGIDYVLIARFDQAFRSLTARQFADLLKFQLNGKALVLGDDFRFGCDRAGDSDFLRAYGFPIDDLETVLVHGERVSSTRIRNCLLQGDFNAAAHLLGRPYSITGRIQYGDQIGRTIDFPTINVALKRLTPCLHGIYVAEVQTVYAPSLPERVAQQHSGQPSGLQGIAGYQPLSILGAAHVGTRPAIAQEKPEWRLEVHFPDLSANLYGLLVRVTFLHYLHGEKNYSSLEALKAGILQDVNDVRAFRQQYTDSNALSFLMI</sequence>
<evidence type="ECO:0000256" key="10">
    <source>
        <dbReference type="ARBA" id="ARBA00022827"/>
    </source>
</evidence>
<dbReference type="RefSeq" id="WP_076879063.1">
    <property type="nucleotide sequence ID" value="NZ_MLCN01000037.1"/>
</dbReference>
<dbReference type="GO" id="GO:0006747">
    <property type="term" value="P:FAD biosynthetic process"/>
    <property type="evidence" value="ECO:0007669"/>
    <property type="project" value="UniProtKB-UniRule"/>
</dbReference>
<dbReference type="UniPathway" id="UPA00277">
    <property type="reaction ID" value="UER00407"/>
</dbReference>
<name>A0A1S8CTJ3_9GAMM</name>
<feature type="domain" description="Riboflavin kinase" evidence="16">
    <location>
        <begin position="179"/>
        <end position="331"/>
    </location>
</feature>
<protein>
    <recommendedName>
        <fullName evidence="15">Riboflavin biosynthesis protein</fullName>
    </recommendedName>
    <domain>
        <recommendedName>
            <fullName evidence="15">Riboflavin kinase</fullName>
            <ecNumber evidence="15">2.7.1.26</ecNumber>
        </recommendedName>
        <alternativeName>
            <fullName evidence="15">Flavokinase</fullName>
        </alternativeName>
    </domain>
    <domain>
        <recommendedName>
            <fullName evidence="15">FMN adenylyltransferase</fullName>
            <ecNumber evidence="15">2.7.7.2</ecNumber>
        </recommendedName>
        <alternativeName>
            <fullName evidence="15">FAD pyrophosphorylase</fullName>
        </alternativeName>
        <alternativeName>
            <fullName evidence="15">FAD synthase</fullName>
        </alternativeName>
    </domain>
</protein>
<keyword evidence="9 15" id="KW-0418">Kinase</keyword>
<dbReference type="Pfam" id="PF01687">
    <property type="entry name" value="Flavokinase"/>
    <property type="match status" value="1"/>
</dbReference>
<keyword evidence="6 15" id="KW-0808">Transferase</keyword>
<evidence type="ECO:0000256" key="12">
    <source>
        <dbReference type="ARBA" id="ARBA00023268"/>
    </source>
</evidence>
<evidence type="ECO:0000256" key="1">
    <source>
        <dbReference type="ARBA" id="ARBA00002121"/>
    </source>
</evidence>
<keyword evidence="4 15" id="KW-0285">Flavoprotein</keyword>
<keyword evidence="10 15" id="KW-0274">FAD</keyword>
<evidence type="ECO:0000256" key="8">
    <source>
        <dbReference type="ARBA" id="ARBA00022741"/>
    </source>
</evidence>
<keyword evidence="18" id="KW-1185">Reference proteome</keyword>
<evidence type="ECO:0000256" key="15">
    <source>
        <dbReference type="PIRNR" id="PIRNR004491"/>
    </source>
</evidence>
<dbReference type="EC" id="2.7.7.2" evidence="15"/>
<comment type="caution">
    <text evidence="17">The sequence shown here is derived from an EMBL/GenBank/DDBJ whole genome shotgun (WGS) entry which is preliminary data.</text>
</comment>
<evidence type="ECO:0000313" key="17">
    <source>
        <dbReference type="EMBL" id="ONG38144.1"/>
    </source>
</evidence>
<dbReference type="EC" id="2.7.1.26" evidence="15"/>
<dbReference type="GO" id="GO:0008531">
    <property type="term" value="F:riboflavin kinase activity"/>
    <property type="evidence" value="ECO:0007669"/>
    <property type="project" value="UniProtKB-UniRule"/>
</dbReference>
<comment type="pathway">
    <text evidence="2 15">Cofactor biosynthesis; FAD biosynthesis; FAD from FMN: step 1/1.</text>
</comment>
<dbReference type="Pfam" id="PF06574">
    <property type="entry name" value="FAD_syn"/>
    <property type="match status" value="1"/>
</dbReference>
<evidence type="ECO:0000256" key="4">
    <source>
        <dbReference type="ARBA" id="ARBA00022630"/>
    </source>
</evidence>
<dbReference type="SMART" id="SM00904">
    <property type="entry name" value="Flavokinase"/>
    <property type="match status" value="1"/>
</dbReference>
<dbReference type="InterPro" id="IPR023468">
    <property type="entry name" value="Riboflavin_kinase"/>
</dbReference>
<evidence type="ECO:0000256" key="13">
    <source>
        <dbReference type="ARBA" id="ARBA00047880"/>
    </source>
</evidence>
<dbReference type="InterPro" id="IPR015865">
    <property type="entry name" value="Riboflavin_kinase_bac/euk"/>
</dbReference>
<dbReference type="CDD" id="cd02064">
    <property type="entry name" value="FAD_synthetase_N"/>
    <property type="match status" value="1"/>
</dbReference>
<accession>A0A1S8CTJ3</accession>
<comment type="catalytic activity">
    <reaction evidence="13 15">
        <text>riboflavin + ATP = FMN + ADP + H(+)</text>
        <dbReference type="Rhea" id="RHEA:14357"/>
        <dbReference type="ChEBI" id="CHEBI:15378"/>
        <dbReference type="ChEBI" id="CHEBI:30616"/>
        <dbReference type="ChEBI" id="CHEBI:57986"/>
        <dbReference type="ChEBI" id="CHEBI:58210"/>
        <dbReference type="ChEBI" id="CHEBI:456216"/>
        <dbReference type="EC" id="2.7.1.26"/>
    </reaction>
</comment>
<keyword evidence="11 15" id="KW-0067">ATP-binding</keyword>
<dbReference type="PANTHER" id="PTHR22749:SF6">
    <property type="entry name" value="RIBOFLAVIN KINASE"/>
    <property type="match status" value="1"/>
</dbReference>
<evidence type="ECO:0000256" key="9">
    <source>
        <dbReference type="ARBA" id="ARBA00022777"/>
    </source>
</evidence>
<dbReference type="SUPFAM" id="SSF82114">
    <property type="entry name" value="Riboflavin kinase-like"/>
    <property type="match status" value="1"/>
</dbReference>
<organism evidence="17 18">
    <name type="scientific">Alkanindiges hydrocarboniclasticus</name>
    <dbReference type="NCBI Taxonomy" id="1907941"/>
    <lineage>
        <taxon>Bacteria</taxon>
        <taxon>Pseudomonadati</taxon>
        <taxon>Pseudomonadota</taxon>
        <taxon>Gammaproteobacteria</taxon>
        <taxon>Moraxellales</taxon>
        <taxon>Moraxellaceae</taxon>
        <taxon>Alkanindiges</taxon>
    </lineage>
</organism>
<reference evidence="17 18" key="1">
    <citation type="submission" date="2016-10" db="EMBL/GenBank/DDBJ databases">
        <title>Draft Genome sequence of Alkanindiges sp. strain H1.</title>
        <authorList>
            <person name="Subhash Y."/>
            <person name="Lee S."/>
        </authorList>
    </citation>
    <scope>NUCLEOTIDE SEQUENCE [LARGE SCALE GENOMIC DNA]</scope>
    <source>
        <strain evidence="17 18">H1</strain>
    </source>
</reference>
<dbReference type="Gene3D" id="3.40.50.620">
    <property type="entry name" value="HUPs"/>
    <property type="match status" value="1"/>
</dbReference>
<dbReference type="Gene3D" id="2.40.30.30">
    <property type="entry name" value="Riboflavin kinase-like"/>
    <property type="match status" value="1"/>
</dbReference>
<gene>
    <name evidence="17" type="ORF">BKE30_13195</name>
</gene>
<keyword evidence="12" id="KW-0511">Multifunctional enzyme</keyword>
<dbReference type="SUPFAM" id="SSF52374">
    <property type="entry name" value="Nucleotidylyl transferase"/>
    <property type="match status" value="1"/>
</dbReference>
<dbReference type="UniPathway" id="UPA00276">
    <property type="reaction ID" value="UER00406"/>
</dbReference>
<dbReference type="EMBL" id="MLCN01000037">
    <property type="protein sequence ID" value="ONG38144.1"/>
    <property type="molecule type" value="Genomic_DNA"/>
</dbReference>
<keyword evidence="8 15" id="KW-0547">Nucleotide-binding</keyword>
<evidence type="ECO:0000256" key="3">
    <source>
        <dbReference type="ARBA" id="ARBA00005201"/>
    </source>
</evidence>
<dbReference type="AlphaFoldDB" id="A0A1S8CTJ3"/>
<keyword evidence="5 15" id="KW-0288">FMN</keyword>
<evidence type="ECO:0000256" key="2">
    <source>
        <dbReference type="ARBA" id="ARBA00004726"/>
    </source>
</evidence>
<dbReference type="FunFam" id="3.40.50.620:FF:000021">
    <property type="entry name" value="Riboflavin biosynthesis protein"/>
    <property type="match status" value="1"/>
</dbReference>
<evidence type="ECO:0000256" key="6">
    <source>
        <dbReference type="ARBA" id="ARBA00022679"/>
    </source>
</evidence>
<dbReference type="PANTHER" id="PTHR22749">
    <property type="entry name" value="RIBOFLAVIN KINASE/FMN ADENYLYLTRANSFERASE"/>
    <property type="match status" value="1"/>
</dbReference>
<evidence type="ECO:0000256" key="14">
    <source>
        <dbReference type="ARBA" id="ARBA00049494"/>
    </source>
</evidence>
<evidence type="ECO:0000313" key="18">
    <source>
        <dbReference type="Proteomes" id="UP000192132"/>
    </source>
</evidence>
<dbReference type="STRING" id="1907941.BKE30_13195"/>
<comment type="similarity">
    <text evidence="15">Belongs to the ribF family.</text>
</comment>
<keyword evidence="7 15" id="KW-0548">Nucleotidyltransferase</keyword>
<dbReference type="GO" id="GO:0005524">
    <property type="term" value="F:ATP binding"/>
    <property type="evidence" value="ECO:0007669"/>
    <property type="project" value="UniProtKB-UniRule"/>
</dbReference>
<dbReference type="PIRSF" id="PIRSF004491">
    <property type="entry name" value="FAD_Synth"/>
    <property type="match status" value="1"/>
</dbReference>
<dbReference type="NCBIfam" id="TIGR00083">
    <property type="entry name" value="ribF"/>
    <property type="match status" value="1"/>
</dbReference>
<comment type="catalytic activity">
    <reaction evidence="14 15">
        <text>FMN + ATP + H(+) = FAD + diphosphate</text>
        <dbReference type="Rhea" id="RHEA:17237"/>
        <dbReference type="ChEBI" id="CHEBI:15378"/>
        <dbReference type="ChEBI" id="CHEBI:30616"/>
        <dbReference type="ChEBI" id="CHEBI:33019"/>
        <dbReference type="ChEBI" id="CHEBI:57692"/>
        <dbReference type="ChEBI" id="CHEBI:58210"/>
        <dbReference type="EC" id="2.7.7.2"/>
    </reaction>
</comment>
<comment type="pathway">
    <text evidence="3 15">Cofactor biosynthesis; FMN biosynthesis; FMN from riboflavin (ATP route): step 1/1.</text>
</comment>
<dbReference type="Proteomes" id="UP000192132">
    <property type="component" value="Unassembled WGS sequence"/>
</dbReference>
<comment type="function">
    <text evidence="1">Catalyzes the phosphorylation of riboflavin to FMN followed by the adenylation of FMN to FAD.</text>
</comment>
<evidence type="ECO:0000256" key="11">
    <source>
        <dbReference type="ARBA" id="ARBA00022840"/>
    </source>
</evidence>
<dbReference type="InterPro" id="IPR015864">
    <property type="entry name" value="FAD_synthase"/>
</dbReference>
<dbReference type="GO" id="GO:0003919">
    <property type="term" value="F:FMN adenylyltransferase activity"/>
    <property type="evidence" value="ECO:0007669"/>
    <property type="project" value="UniProtKB-UniRule"/>
</dbReference>
<dbReference type="InterPro" id="IPR002606">
    <property type="entry name" value="Riboflavin_kinase_bac"/>
</dbReference>
<proteinExistence type="inferred from homology"/>
<evidence type="ECO:0000256" key="5">
    <source>
        <dbReference type="ARBA" id="ARBA00022643"/>
    </source>
</evidence>
<dbReference type="GO" id="GO:0009231">
    <property type="term" value="P:riboflavin biosynthetic process"/>
    <property type="evidence" value="ECO:0007669"/>
    <property type="project" value="InterPro"/>
</dbReference>
<dbReference type="InterPro" id="IPR023465">
    <property type="entry name" value="Riboflavin_kinase_dom_sf"/>
</dbReference>
<evidence type="ECO:0000256" key="7">
    <source>
        <dbReference type="ARBA" id="ARBA00022695"/>
    </source>
</evidence>
<dbReference type="GO" id="GO:0009398">
    <property type="term" value="P:FMN biosynthetic process"/>
    <property type="evidence" value="ECO:0007669"/>
    <property type="project" value="UniProtKB-UniRule"/>
</dbReference>
<dbReference type="OrthoDB" id="9803667at2"/>
<dbReference type="InterPro" id="IPR014729">
    <property type="entry name" value="Rossmann-like_a/b/a_fold"/>
</dbReference>